<dbReference type="RefSeq" id="WP_377787055.1">
    <property type="nucleotide sequence ID" value="NZ_JBHLYQ010000002.1"/>
</dbReference>
<evidence type="ECO:0000259" key="2">
    <source>
        <dbReference type="Pfam" id="PF12697"/>
    </source>
</evidence>
<keyword evidence="1 3" id="KW-0378">Hydrolase</keyword>
<keyword evidence="4" id="KW-1185">Reference proteome</keyword>
<sequence length="298" mass="31972">MDRLPTGVTRVEGLPGHGLRLAALVAGPEDGPLALCLHGFPDTAWTWRHLLPVLGAAGYRAVAPWQRGYGPSDLPEGGRVLVGAAVLDALALHEALGAGPDAVLLGHDWGALACYGALALAPERWRAGVGLAVPPGPRLQAGFVTYDQLRRSWYMFFIQHPLAEWAVAASDLAFLERLWRDWSPAYDPSEDLGWVRQALGTPERLRAALSWYRAQLDPAQQDPAFAEAQAATGRLGTRPLLYLHGSDDGCIGAELADGAVEGWPAGSRVVVLEGAGHFLHLEQPERVEEEILAFLGAP</sequence>
<dbReference type="Proteomes" id="UP001589788">
    <property type="component" value="Unassembled WGS sequence"/>
</dbReference>
<dbReference type="GO" id="GO:0016787">
    <property type="term" value="F:hydrolase activity"/>
    <property type="evidence" value="ECO:0007669"/>
    <property type="project" value="UniProtKB-KW"/>
</dbReference>
<dbReference type="InterPro" id="IPR000073">
    <property type="entry name" value="AB_hydrolase_1"/>
</dbReference>
<evidence type="ECO:0000256" key="1">
    <source>
        <dbReference type="ARBA" id="ARBA00022801"/>
    </source>
</evidence>
<dbReference type="EMBL" id="JBHLYQ010000002">
    <property type="protein sequence ID" value="MFC0080639.1"/>
    <property type="molecule type" value="Genomic_DNA"/>
</dbReference>
<organism evidence="3 4">
    <name type="scientific">Aciditerrimonas ferrireducens</name>
    <dbReference type="NCBI Taxonomy" id="667306"/>
    <lineage>
        <taxon>Bacteria</taxon>
        <taxon>Bacillati</taxon>
        <taxon>Actinomycetota</taxon>
        <taxon>Acidimicrobiia</taxon>
        <taxon>Acidimicrobiales</taxon>
        <taxon>Acidimicrobiaceae</taxon>
        <taxon>Aciditerrimonas</taxon>
    </lineage>
</organism>
<dbReference type="InterPro" id="IPR029058">
    <property type="entry name" value="AB_hydrolase_fold"/>
</dbReference>
<evidence type="ECO:0000313" key="4">
    <source>
        <dbReference type="Proteomes" id="UP001589788"/>
    </source>
</evidence>
<dbReference type="PRINTS" id="PR00412">
    <property type="entry name" value="EPOXHYDRLASE"/>
</dbReference>
<dbReference type="PANTHER" id="PTHR43329">
    <property type="entry name" value="EPOXIDE HYDROLASE"/>
    <property type="match status" value="1"/>
</dbReference>
<name>A0ABV6C2X6_9ACTN</name>
<protein>
    <submittedName>
        <fullName evidence="3">Alpha/beta fold hydrolase</fullName>
    </submittedName>
</protein>
<reference evidence="3 4" key="1">
    <citation type="submission" date="2024-09" db="EMBL/GenBank/DDBJ databases">
        <authorList>
            <person name="Sun Q."/>
            <person name="Mori K."/>
        </authorList>
    </citation>
    <scope>NUCLEOTIDE SEQUENCE [LARGE SCALE GENOMIC DNA]</scope>
    <source>
        <strain evidence="3 4">JCM 15389</strain>
    </source>
</reference>
<evidence type="ECO:0000313" key="3">
    <source>
        <dbReference type="EMBL" id="MFC0080639.1"/>
    </source>
</evidence>
<comment type="caution">
    <text evidence="3">The sequence shown here is derived from an EMBL/GenBank/DDBJ whole genome shotgun (WGS) entry which is preliminary data.</text>
</comment>
<dbReference type="SUPFAM" id="SSF53474">
    <property type="entry name" value="alpha/beta-Hydrolases"/>
    <property type="match status" value="1"/>
</dbReference>
<dbReference type="InterPro" id="IPR000639">
    <property type="entry name" value="Epox_hydrolase-like"/>
</dbReference>
<proteinExistence type="predicted"/>
<gene>
    <name evidence="3" type="ORF">ACFFRE_00515</name>
</gene>
<dbReference type="Gene3D" id="3.40.50.1820">
    <property type="entry name" value="alpha/beta hydrolase"/>
    <property type="match status" value="1"/>
</dbReference>
<accession>A0ABV6C2X6</accession>
<dbReference type="Pfam" id="PF12697">
    <property type="entry name" value="Abhydrolase_6"/>
    <property type="match status" value="1"/>
</dbReference>
<feature type="domain" description="AB hydrolase-1" evidence="2">
    <location>
        <begin position="35"/>
        <end position="289"/>
    </location>
</feature>